<dbReference type="SUPFAM" id="SSF46785">
    <property type="entry name" value="Winged helix' DNA-binding domain"/>
    <property type="match status" value="1"/>
</dbReference>
<dbReference type="InterPro" id="IPR011663">
    <property type="entry name" value="UTRA"/>
</dbReference>
<dbReference type="CDD" id="cd07377">
    <property type="entry name" value="WHTH_GntR"/>
    <property type="match status" value="1"/>
</dbReference>
<dbReference type="EMBL" id="FWXH01000009">
    <property type="protein sequence ID" value="SMC25558.1"/>
    <property type="molecule type" value="Genomic_DNA"/>
</dbReference>
<dbReference type="InterPro" id="IPR036390">
    <property type="entry name" value="WH_DNA-bd_sf"/>
</dbReference>
<dbReference type="PANTHER" id="PTHR44846:SF1">
    <property type="entry name" value="MANNOSYL-D-GLYCERATE TRANSPORT_METABOLISM SYSTEM REPRESSOR MNGR-RELATED"/>
    <property type="match status" value="1"/>
</dbReference>
<dbReference type="AlphaFoldDB" id="A0A1W1XPW8"/>
<dbReference type="SMART" id="SM00345">
    <property type="entry name" value="HTH_GNTR"/>
    <property type="match status" value="1"/>
</dbReference>
<dbReference type="PRINTS" id="PR00035">
    <property type="entry name" value="HTHGNTR"/>
</dbReference>
<feature type="domain" description="HTH gntR-type" evidence="4">
    <location>
        <begin position="10"/>
        <end position="78"/>
    </location>
</feature>
<organism evidence="5 6">
    <name type="scientific">Clostridium acidisoli DSM 12555</name>
    <dbReference type="NCBI Taxonomy" id="1121291"/>
    <lineage>
        <taxon>Bacteria</taxon>
        <taxon>Bacillati</taxon>
        <taxon>Bacillota</taxon>
        <taxon>Clostridia</taxon>
        <taxon>Eubacteriales</taxon>
        <taxon>Clostridiaceae</taxon>
        <taxon>Clostridium</taxon>
    </lineage>
</organism>
<dbReference type="Gene3D" id="1.10.10.10">
    <property type="entry name" value="Winged helix-like DNA-binding domain superfamily/Winged helix DNA-binding domain"/>
    <property type="match status" value="1"/>
</dbReference>
<evidence type="ECO:0000256" key="2">
    <source>
        <dbReference type="ARBA" id="ARBA00023125"/>
    </source>
</evidence>
<dbReference type="PANTHER" id="PTHR44846">
    <property type="entry name" value="MANNOSYL-D-GLYCERATE TRANSPORT/METABOLISM SYSTEM REPRESSOR MNGR-RELATED"/>
    <property type="match status" value="1"/>
</dbReference>
<evidence type="ECO:0000259" key="4">
    <source>
        <dbReference type="PROSITE" id="PS50949"/>
    </source>
</evidence>
<name>A0A1W1XPW8_9CLOT</name>
<dbReference type="InterPro" id="IPR000524">
    <property type="entry name" value="Tscrpt_reg_HTH_GntR"/>
</dbReference>
<dbReference type="SUPFAM" id="SSF64288">
    <property type="entry name" value="Chorismate lyase-like"/>
    <property type="match status" value="1"/>
</dbReference>
<sequence length="243" mass="28557">MRKISKDNPVPIYYQIKEILLEMIENEELKNGDMIPTERELCEIQGVSRMTVNKAILELVNQGVLYREQGKGTFVARPKEKHQLKYLKSFTEEMDENGLNSDVKILSFEVKQATRQVKNMLNLVGEDNKIIEIKRLRISDNEPVAIETAFIPHNLCKDLTMEMIEGKSLYNVFREKYNYYPSMAKQTIEPIMLNEYERELLNEPSTPLALLFKRNTYTKDGIHIEYTNAIYRSDKYKYEVILE</sequence>
<dbReference type="PROSITE" id="PS50949">
    <property type="entry name" value="HTH_GNTR"/>
    <property type="match status" value="1"/>
</dbReference>
<dbReference type="GO" id="GO:0045892">
    <property type="term" value="P:negative regulation of DNA-templated transcription"/>
    <property type="evidence" value="ECO:0007669"/>
    <property type="project" value="TreeGrafter"/>
</dbReference>
<dbReference type="Gene3D" id="3.40.1410.10">
    <property type="entry name" value="Chorismate lyase-like"/>
    <property type="match status" value="1"/>
</dbReference>
<evidence type="ECO:0000256" key="3">
    <source>
        <dbReference type="ARBA" id="ARBA00023163"/>
    </source>
</evidence>
<dbReference type="OrthoDB" id="457376at2"/>
<dbReference type="Pfam" id="PF00392">
    <property type="entry name" value="GntR"/>
    <property type="match status" value="1"/>
</dbReference>
<dbReference type="SMART" id="SM00866">
    <property type="entry name" value="UTRA"/>
    <property type="match status" value="1"/>
</dbReference>
<keyword evidence="3" id="KW-0804">Transcription</keyword>
<dbReference type="InterPro" id="IPR028978">
    <property type="entry name" value="Chorismate_lyase_/UTRA_dom_sf"/>
</dbReference>
<dbReference type="InterPro" id="IPR050679">
    <property type="entry name" value="Bact_HTH_transcr_reg"/>
</dbReference>
<dbReference type="GO" id="GO:0003700">
    <property type="term" value="F:DNA-binding transcription factor activity"/>
    <property type="evidence" value="ECO:0007669"/>
    <property type="project" value="InterPro"/>
</dbReference>
<dbReference type="Pfam" id="PF07702">
    <property type="entry name" value="UTRA"/>
    <property type="match status" value="1"/>
</dbReference>
<keyword evidence="1" id="KW-0805">Transcription regulation</keyword>
<evidence type="ECO:0000313" key="5">
    <source>
        <dbReference type="EMBL" id="SMC25558.1"/>
    </source>
</evidence>
<dbReference type="RefSeq" id="WP_084116306.1">
    <property type="nucleotide sequence ID" value="NZ_FWXH01000009.1"/>
</dbReference>
<gene>
    <name evidence="5" type="ORF">SAMN02745134_02482</name>
</gene>
<dbReference type="GO" id="GO:0003677">
    <property type="term" value="F:DNA binding"/>
    <property type="evidence" value="ECO:0007669"/>
    <property type="project" value="UniProtKB-KW"/>
</dbReference>
<reference evidence="5 6" key="1">
    <citation type="submission" date="2017-04" db="EMBL/GenBank/DDBJ databases">
        <authorList>
            <person name="Afonso C.L."/>
            <person name="Miller P.J."/>
            <person name="Scott M.A."/>
            <person name="Spackman E."/>
            <person name="Goraichik I."/>
            <person name="Dimitrov K.M."/>
            <person name="Suarez D.L."/>
            <person name="Swayne D.E."/>
        </authorList>
    </citation>
    <scope>NUCLEOTIDE SEQUENCE [LARGE SCALE GENOMIC DNA]</scope>
    <source>
        <strain evidence="5 6">DSM 12555</strain>
    </source>
</reference>
<keyword evidence="6" id="KW-1185">Reference proteome</keyword>
<evidence type="ECO:0000256" key="1">
    <source>
        <dbReference type="ARBA" id="ARBA00023015"/>
    </source>
</evidence>
<dbReference type="STRING" id="1121291.SAMN02745134_02482"/>
<dbReference type="InterPro" id="IPR036388">
    <property type="entry name" value="WH-like_DNA-bd_sf"/>
</dbReference>
<proteinExistence type="predicted"/>
<dbReference type="Proteomes" id="UP000192468">
    <property type="component" value="Unassembled WGS sequence"/>
</dbReference>
<accession>A0A1W1XPW8</accession>
<dbReference type="FunFam" id="1.10.10.10:FF:000079">
    <property type="entry name" value="GntR family transcriptional regulator"/>
    <property type="match status" value="1"/>
</dbReference>
<protein>
    <submittedName>
        <fullName evidence="5">GntR family transcriptional regulator</fullName>
    </submittedName>
</protein>
<evidence type="ECO:0000313" key="6">
    <source>
        <dbReference type="Proteomes" id="UP000192468"/>
    </source>
</evidence>
<keyword evidence="2" id="KW-0238">DNA-binding</keyword>